<protein>
    <submittedName>
        <fullName evidence="2">Uncharacterized protein</fullName>
    </submittedName>
</protein>
<sequence>MNTLRSLLSCLPMKGKKQDFYTELIYDTTDGEKIAIYLEDDAIPYTDEDIPLYRDEDTAEKEKTPSTSGKEDALMPYTDGDILFSHGHIDKDLIADPVPLHVENASLFPSSPAMPFPNPAHAILPSLPNQHLFPSPFTFSTKLPNLKEIPSPEDQQVALRFVTLLVTLPSTHPTPAQLTAVLFHTVDAIGQGRENLGPAMREALDEIVPVADEVFNFPRNHPESLGGFLMIVGVGVLGEMIGGWAVGKLGFVFENLNDVEGEGEIGDGFVGEMGMGEMGEQYMGTDSARMRARVVYGEDSPQVKIKEGTVAEWWMREYAAYIPPGSVEEYLRLLDLQDDD</sequence>
<evidence type="ECO:0000313" key="3">
    <source>
        <dbReference type="Proteomes" id="UP000008066"/>
    </source>
</evidence>
<dbReference type="Proteomes" id="UP000008066">
    <property type="component" value="Unassembled WGS sequence"/>
</dbReference>
<dbReference type="GeneID" id="18258231"/>
<keyword evidence="3" id="KW-1185">Reference proteome</keyword>
<dbReference type="KEGG" id="cthr:CTHT_0041930"/>
<dbReference type="OrthoDB" id="440424at2759"/>
<dbReference type="RefSeq" id="XP_006694596.1">
    <property type="nucleotide sequence ID" value="XM_006694533.1"/>
</dbReference>
<reference evidence="2 3" key="1">
    <citation type="journal article" date="2011" name="Cell">
        <title>Insight into structure and assembly of the nuclear pore complex by utilizing the genome of a eukaryotic thermophile.</title>
        <authorList>
            <person name="Amlacher S."/>
            <person name="Sarges P."/>
            <person name="Flemming D."/>
            <person name="van Noort V."/>
            <person name="Kunze R."/>
            <person name="Devos D.P."/>
            <person name="Arumugam M."/>
            <person name="Bork P."/>
            <person name="Hurt E."/>
        </authorList>
    </citation>
    <scope>NUCLEOTIDE SEQUENCE [LARGE SCALE GENOMIC DNA]</scope>
    <source>
        <strain evidence="3">DSM 1495 / CBS 144.50 / IMI 039719</strain>
    </source>
</reference>
<dbReference type="HOGENOM" id="CLU_816367_0_0_1"/>
<organism evidence="3">
    <name type="scientific">Chaetomium thermophilum (strain DSM 1495 / CBS 144.50 / IMI 039719)</name>
    <name type="common">Thermochaetoides thermophila</name>
    <dbReference type="NCBI Taxonomy" id="759272"/>
    <lineage>
        <taxon>Eukaryota</taxon>
        <taxon>Fungi</taxon>
        <taxon>Dikarya</taxon>
        <taxon>Ascomycota</taxon>
        <taxon>Pezizomycotina</taxon>
        <taxon>Sordariomycetes</taxon>
        <taxon>Sordariomycetidae</taxon>
        <taxon>Sordariales</taxon>
        <taxon>Chaetomiaceae</taxon>
        <taxon>Thermochaetoides</taxon>
    </lineage>
</organism>
<dbReference type="AlphaFoldDB" id="G0SAD9"/>
<name>G0SAD9_CHATD</name>
<proteinExistence type="predicted"/>
<feature type="region of interest" description="Disordered" evidence="1">
    <location>
        <begin position="52"/>
        <end position="72"/>
    </location>
</feature>
<dbReference type="EMBL" id="GL988043">
    <property type="protein sequence ID" value="EGS19711.1"/>
    <property type="molecule type" value="Genomic_DNA"/>
</dbReference>
<gene>
    <name evidence="2" type="ORF">CTHT_0041930</name>
</gene>
<evidence type="ECO:0000256" key="1">
    <source>
        <dbReference type="SAM" id="MobiDB-lite"/>
    </source>
</evidence>
<evidence type="ECO:0000313" key="2">
    <source>
        <dbReference type="EMBL" id="EGS19711.1"/>
    </source>
</evidence>
<accession>G0SAD9</accession>